<dbReference type="SUPFAM" id="SSF81321">
    <property type="entry name" value="Family A G protein-coupled receptor-like"/>
    <property type="match status" value="1"/>
</dbReference>
<dbReference type="PANTHER" id="PTHR23017">
    <property type="entry name" value="SERPENTINE RECEPTOR, CLASS X"/>
    <property type="match status" value="1"/>
</dbReference>
<evidence type="ECO:0000313" key="1">
    <source>
        <dbReference type="EnsemblMetazoa" id="PPA15311.1"/>
    </source>
</evidence>
<reference evidence="2" key="1">
    <citation type="journal article" date="2008" name="Nat. Genet.">
        <title>The Pristionchus pacificus genome provides a unique perspective on nematode lifestyle and parasitism.</title>
        <authorList>
            <person name="Dieterich C."/>
            <person name="Clifton S.W."/>
            <person name="Schuster L.N."/>
            <person name="Chinwalla A."/>
            <person name="Delehaunty K."/>
            <person name="Dinkelacker I."/>
            <person name="Fulton L."/>
            <person name="Fulton R."/>
            <person name="Godfrey J."/>
            <person name="Minx P."/>
            <person name="Mitreva M."/>
            <person name="Roeseler W."/>
            <person name="Tian H."/>
            <person name="Witte H."/>
            <person name="Yang S.P."/>
            <person name="Wilson R.K."/>
            <person name="Sommer R.J."/>
        </authorList>
    </citation>
    <scope>NUCLEOTIDE SEQUENCE [LARGE SCALE GENOMIC DNA]</scope>
    <source>
        <strain evidence="2">PS312</strain>
    </source>
</reference>
<name>A0A2A6BBU6_PRIPA</name>
<sequence length="245" mass="28228">MDNNTENGTDPLPSLSDDRLAAGIIFVIGISGMIINFIGVLLTFRVRALRTSFGRLTAVHCAAECAILAIFTACQYADHNSYISRKIGQVSLYFWFVTLYSQFFIALNRFSLLFFPRIYKEVFQRRTHWLILFYALICVCHFCVYFGDGCDFYYNAETYFWEFADTSCGHAIAFWLDFAFGCAVCVIVLLLDVICVANMRKSDTVLGESLTLYEKKIRWRHTLVEFGHRSLQQHSYGSCRIWEMG</sequence>
<keyword evidence="2" id="KW-1185">Reference proteome</keyword>
<protein>
    <submittedName>
        <fullName evidence="1">G protein-coupled receptor</fullName>
    </submittedName>
</protein>
<gene>
    <name evidence="1" type="primary">WBGene00104865</name>
</gene>
<organism evidence="1 2">
    <name type="scientific">Pristionchus pacificus</name>
    <name type="common">Parasitic nematode worm</name>
    <dbReference type="NCBI Taxonomy" id="54126"/>
    <lineage>
        <taxon>Eukaryota</taxon>
        <taxon>Metazoa</taxon>
        <taxon>Ecdysozoa</taxon>
        <taxon>Nematoda</taxon>
        <taxon>Chromadorea</taxon>
        <taxon>Rhabditida</taxon>
        <taxon>Rhabditina</taxon>
        <taxon>Diplogasteromorpha</taxon>
        <taxon>Diplogasteroidea</taxon>
        <taxon>Neodiplogasteridae</taxon>
        <taxon>Pristionchus</taxon>
    </lineage>
</organism>
<dbReference type="AlphaFoldDB" id="A0A2A6BBU6"/>
<dbReference type="OrthoDB" id="5825164at2759"/>
<evidence type="ECO:0000313" key="2">
    <source>
        <dbReference type="Proteomes" id="UP000005239"/>
    </source>
</evidence>
<proteinExistence type="predicted"/>
<accession>A0A2A6BBU6</accession>
<dbReference type="Gene3D" id="1.20.1070.10">
    <property type="entry name" value="Rhodopsin 7-helix transmembrane proteins"/>
    <property type="match status" value="1"/>
</dbReference>
<dbReference type="Proteomes" id="UP000005239">
    <property type="component" value="Unassembled WGS sequence"/>
</dbReference>
<accession>A0A8R1YAQ0</accession>
<dbReference type="PANTHER" id="PTHR23017:SF3">
    <property type="entry name" value="G-PROTEIN COUPLED RECEPTORS FAMILY 1 PROFILE DOMAIN-CONTAINING PROTEIN"/>
    <property type="match status" value="1"/>
</dbReference>
<dbReference type="EnsemblMetazoa" id="PPA15311.1">
    <property type="protein sequence ID" value="PPA15311.1"/>
    <property type="gene ID" value="WBGene00104865"/>
</dbReference>
<reference evidence="1" key="2">
    <citation type="submission" date="2022-06" db="UniProtKB">
        <authorList>
            <consortium name="EnsemblMetazoa"/>
        </authorList>
    </citation>
    <scope>IDENTIFICATION</scope>
    <source>
        <strain evidence="1">PS312</strain>
    </source>
</reference>
<dbReference type="Pfam" id="PF10328">
    <property type="entry name" value="7TM_GPCR_Srx"/>
    <property type="match status" value="1"/>
</dbReference>
<dbReference type="InterPro" id="IPR019430">
    <property type="entry name" value="7TM_GPCR_serpentine_rcpt_Srx"/>
</dbReference>